<comment type="similarity">
    <text evidence="1">Belongs to the LysR transcriptional regulatory family.</text>
</comment>
<keyword evidence="7" id="KW-1185">Reference proteome</keyword>
<dbReference type="SUPFAM" id="SSF46785">
    <property type="entry name" value="Winged helix' DNA-binding domain"/>
    <property type="match status" value="1"/>
</dbReference>
<name>A0A1Y5RJY8_9RHOB</name>
<accession>A0A1Y5RJY8</accession>
<evidence type="ECO:0000256" key="4">
    <source>
        <dbReference type="ARBA" id="ARBA00023163"/>
    </source>
</evidence>
<evidence type="ECO:0000313" key="6">
    <source>
        <dbReference type="EMBL" id="SLN18132.1"/>
    </source>
</evidence>
<dbReference type="PROSITE" id="PS50931">
    <property type="entry name" value="HTH_LYSR"/>
    <property type="match status" value="1"/>
</dbReference>
<dbReference type="InterPro" id="IPR005119">
    <property type="entry name" value="LysR_subst-bd"/>
</dbReference>
<gene>
    <name evidence="6" type="primary">dmlR_2</name>
    <name evidence="6" type="ORF">PAM7066_00573</name>
</gene>
<dbReference type="InterPro" id="IPR036390">
    <property type="entry name" value="WH_DNA-bd_sf"/>
</dbReference>
<dbReference type="Pfam" id="PF00126">
    <property type="entry name" value="HTH_1"/>
    <property type="match status" value="1"/>
</dbReference>
<dbReference type="STRING" id="315423.SAMN04488020_101572"/>
<protein>
    <submittedName>
        <fullName evidence="6">HTH-type transcriptional regulator DmlR</fullName>
    </submittedName>
</protein>
<feature type="domain" description="HTH lysR-type" evidence="5">
    <location>
        <begin position="25"/>
        <end position="82"/>
    </location>
</feature>
<evidence type="ECO:0000259" key="5">
    <source>
        <dbReference type="PROSITE" id="PS50931"/>
    </source>
</evidence>
<keyword evidence="4" id="KW-0804">Transcription</keyword>
<dbReference type="InterPro" id="IPR050176">
    <property type="entry name" value="LTTR"/>
</dbReference>
<dbReference type="GO" id="GO:0003677">
    <property type="term" value="F:DNA binding"/>
    <property type="evidence" value="ECO:0007669"/>
    <property type="project" value="UniProtKB-KW"/>
</dbReference>
<dbReference type="PANTHER" id="PTHR30579">
    <property type="entry name" value="TRANSCRIPTIONAL REGULATOR"/>
    <property type="match status" value="1"/>
</dbReference>
<keyword evidence="2" id="KW-0805">Transcription regulation</keyword>
<keyword evidence="3" id="KW-0238">DNA-binding</keyword>
<dbReference type="Pfam" id="PF03466">
    <property type="entry name" value="LysR_substrate"/>
    <property type="match status" value="1"/>
</dbReference>
<evidence type="ECO:0000313" key="7">
    <source>
        <dbReference type="Proteomes" id="UP000193870"/>
    </source>
</evidence>
<dbReference type="GO" id="GO:0003700">
    <property type="term" value="F:DNA-binding transcription factor activity"/>
    <property type="evidence" value="ECO:0007669"/>
    <property type="project" value="InterPro"/>
</dbReference>
<evidence type="ECO:0000256" key="2">
    <source>
        <dbReference type="ARBA" id="ARBA00023015"/>
    </source>
</evidence>
<proteinExistence type="inferred from homology"/>
<dbReference type="InterPro" id="IPR036388">
    <property type="entry name" value="WH-like_DNA-bd_sf"/>
</dbReference>
<dbReference type="Gene3D" id="3.40.190.290">
    <property type="match status" value="1"/>
</dbReference>
<reference evidence="6 7" key="1">
    <citation type="submission" date="2017-03" db="EMBL/GenBank/DDBJ databases">
        <authorList>
            <person name="Afonso C.L."/>
            <person name="Miller P.J."/>
            <person name="Scott M.A."/>
            <person name="Spackman E."/>
            <person name="Goraichik I."/>
            <person name="Dimitrov K.M."/>
            <person name="Suarez D.L."/>
            <person name="Swayne D.E."/>
        </authorList>
    </citation>
    <scope>NUCLEOTIDE SEQUENCE [LARGE SCALE GENOMIC DNA]</scope>
    <source>
        <strain evidence="6 7">CECT 7066</strain>
    </source>
</reference>
<dbReference type="InterPro" id="IPR000847">
    <property type="entry name" value="LysR_HTH_N"/>
</dbReference>
<dbReference type="Proteomes" id="UP000193870">
    <property type="component" value="Unassembled WGS sequence"/>
</dbReference>
<sequence>MALQIARLKPKNGEVVLHICKDARVNWDDARIFLGVARAGGLTVASRQLRLDPATLGRRVVRLEADLGAALFVKGPQGYRLTQEGVRLFDHAERAESALAAAESELQGALSGAVRIGAPEGCATYLLPAVTARMAEAHPGLEIEIVALPRVFDLNRREVDMAVSVSRPTTGRITVQKIADYGLSLAAHREYLAAHPVADAEGLPGHRVVGYVPDMIFDRELDYLGEIGVDRVDLASSSVVVQAQWIARGRGIGVIHDFMLGHLPGVERVLPHRIALTRAFWLLRPAGDVRAARLDAFAEDLVAGLRTEIRGADTRS</sequence>
<dbReference type="PANTHER" id="PTHR30579:SF3">
    <property type="entry name" value="TRANSCRIPTIONAL REGULATORY PROTEIN"/>
    <property type="match status" value="1"/>
</dbReference>
<dbReference type="EMBL" id="FWFV01000001">
    <property type="protein sequence ID" value="SLN18132.1"/>
    <property type="molecule type" value="Genomic_DNA"/>
</dbReference>
<dbReference type="AlphaFoldDB" id="A0A1Y5RJY8"/>
<organism evidence="6 7">
    <name type="scientific">Palleronia marisminoris</name>
    <dbReference type="NCBI Taxonomy" id="315423"/>
    <lineage>
        <taxon>Bacteria</taxon>
        <taxon>Pseudomonadati</taxon>
        <taxon>Pseudomonadota</taxon>
        <taxon>Alphaproteobacteria</taxon>
        <taxon>Rhodobacterales</taxon>
        <taxon>Roseobacteraceae</taxon>
        <taxon>Palleronia</taxon>
    </lineage>
</organism>
<dbReference type="SUPFAM" id="SSF53850">
    <property type="entry name" value="Periplasmic binding protein-like II"/>
    <property type="match status" value="1"/>
</dbReference>
<dbReference type="Gene3D" id="1.10.10.10">
    <property type="entry name" value="Winged helix-like DNA-binding domain superfamily/Winged helix DNA-binding domain"/>
    <property type="match status" value="1"/>
</dbReference>
<evidence type="ECO:0000256" key="3">
    <source>
        <dbReference type="ARBA" id="ARBA00023125"/>
    </source>
</evidence>
<evidence type="ECO:0000256" key="1">
    <source>
        <dbReference type="ARBA" id="ARBA00009437"/>
    </source>
</evidence>